<dbReference type="EMBL" id="CP147404">
    <property type="protein sequence ID" value="WXB93693.1"/>
    <property type="molecule type" value="Genomic_DNA"/>
</dbReference>
<dbReference type="InterPro" id="IPR035948">
    <property type="entry name" value="YwqG-like_sf"/>
</dbReference>
<dbReference type="InterPro" id="IPR015315">
    <property type="entry name" value="DUF1963"/>
</dbReference>
<dbReference type="SUPFAM" id="SSF103032">
    <property type="entry name" value="Hypothetical protein YwqG"/>
    <property type="match status" value="1"/>
</dbReference>
<proteinExistence type="predicted"/>
<gene>
    <name evidence="1" type="ORF">WDJ61_03320</name>
</gene>
<evidence type="ECO:0000313" key="2">
    <source>
        <dbReference type="Proteomes" id="UP001387364"/>
    </source>
</evidence>
<protein>
    <submittedName>
        <fullName evidence="1">YwqG family protein</fullName>
    </submittedName>
</protein>
<dbReference type="PANTHER" id="PTHR36436:SF6">
    <property type="entry name" value="SLL5081 PROTEIN"/>
    <property type="match status" value="1"/>
</dbReference>
<organism evidence="1 2">
    <name type="scientific">Bacillus kandeliae</name>
    <dbReference type="NCBI Taxonomy" id="3129297"/>
    <lineage>
        <taxon>Bacteria</taxon>
        <taxon>Bacillati</taxon>
        <taxon>Bacillota</taxon>
        <taxon>Bacilli</taxon>
        <taxon>Bacillales</taxon>
        <taxon>Bacillaceae</taxon>
        <taxon>Bacillus</taxon>
    </lineage>
</organism>
<keyword evidence="2" id="KW-1185">Reference proteome</keyword>
<sequence>MSIQHKIDLPKELEPYRQELEQSIQPIVRIEGSCTPTTLFESKFAGHPYLPKHIEHPKDEHGVPLRLLAQINFAEVPSIEHFPEKGILQFYIAGNDDLFGMDFDNPTDQTNFRILYHSDITMDESELVTDFSYMEEDDEEYFPVGKEGKLSFTLDEEPISDEDYRFEQLSIDLEQKTNDGTELWDVYAECFAGTGAKIGGYPFFTQEDPRSYEEKYQQHNILLLQIDTDDDLDIMWGDSGVGNFFIKKEDLEKLDFSNVMYNWDCC</sequence>
<dbReference type="RefSeq" id="WP_338753136.1">
    <property type="nucleotide sequence ID" value="NZ_CP147404.1"/>
</dbReference>
<evidence type="ECO:0000313" key="1">
    <source>
        <dbReference type="EMBL" id="WXB93693.1"/>
    </source>
</evidence>
<dbReference type="Gene3D" id="2.30.320.10">
    <property type="entry name" value="YwqG-like"/>
    <property type="match status" value="1"/>
</dbReference>
<reference evidence="1 2" key="1">
    <citation type="submission" date="2024-02" db="EMBL/GenBank/DDBJ databases">
        <title>Seven novel Bacillus-like species.</title>
        <authorList>
            <person name="Liu G."/>
        </authorList>
    </citation>
    <scope>NUCLEOTIDE SEQUENCE [LARGE SCALE GENOMIC DNA]</scope>
    <source>
        <strain evidence="1 2">FJAT-52991</strain>
    </source>
</reference>
<dbReference type="PANTHER" id="PTHR36436">
    <property type="entry name" value="SLL5081 PROTEIN"/>
    <property type="match status" value="1"/>
</dbReference>
<name>A0ABZ2N7S6_9BACI</name>
<dbReference type="Pfam" id="PF09234">
    <property type="entry name" value="DUF1963"/>
    <property type="match status" value="1"/>
</dbReference>
<dbReference type="Proteomes" id="UP001387364">
    <property type="component" value="Chromosome"/>
</dbReference>
<accession>A0ABZ2N7S6</accession>